<dbReference type="RefSeq" id="WP_272089349.1">
    <property type="nucleotide sequence ID" value="NZ_JAQNDL010000003.1"/>
</dbReference>
<feature type="coiled-coil region" evidence="3">
    <location>
        <begin position="135"/>
        <end position="176"/>
    </location>
</feature>
<evidence type="ECO:0000313" key="7">
    <source>
        <dbReference type="EMBL" id="MDC0720840.1"/>
    </source>
</evidence>
<dbReference type="Gene3D" id="2.40.50.100">
    <property type="match status" value="1"/>
</dbReference>
<evidence type="ECO:0000313" key="8">
    <source>
        <dbReference type="Proteomes" id="UP001221686"/>
    </source>
</evidence>
<protein>
    <submittedName>
        <fullName evidence="7">Efflux RND transporter periplasmic adaptor subunit</fullName>
    </submittedName>
</protein>
<dbReference type="PANTHER" id="PTHR30097:SF4">
    <property type="entry name" value="SLR6042 PROTEIN"/>
    <property type="match status" value="1"/>
</dbReference>
<keyword evidence="8" id="KW-1185">Reference proteome</keyword>
<dbReference type="Pfam" id="PF25973">
    <property type="entry name" value="BSH_CzcB"/>
    <property type="match status" value="1"/>
</dbReference>
<sequence length="381" mass="40833">MRRSSLLALSLVGCGARPVESGGHDGAKPHELPRRVELSKQVIVEANIQTEPVQRRVVAPVLLSVGRVEADPGRTAQVPVKVGGIVEQVLFREGDLVKQGQVMATVRAPALGSLRADLASLRARTTSARSNLRRLQALAQRNMTSLQELAAARAEATALEAEAAAAKERLQALGLRAKGDPVVFQLRAPISGHVLQRNVVTGQPVTPEQTLATIADLDHAWFIARLFEHLLAKVRVGAAVEVELNAYPDHPLHGTLDYIAPRVDAEAQTVVARVPLDNREDLLRIGLFGKARIVVTDHGASPEPRLAVPRDAIVDVAGMTMVFVRAEDGAFEPHEVVLGTAGEGVVEILRGLREGESAVTHGAWTLKSVLLKSTFGEEPGH</sequence>
<evidence type="ECO:0000259" key="6">
    <source>
        <dbReference type="Pfam" id="PF25975"/>
    </source>
</evidence>
<accession>A0ABT5E543</accession>
<organism evidence="7 8">
    <name type="scientific">Nannocystis bainbridge</name>
    <dbReference type="NCBI Taxonomy" id="2995303"/>
    <lineage>
        <taxon>Bacteria</taxon>
        <taxon>Pseudomonadati</taxon>
        <taxon>Myxococcota</taxon>
        <taxon>Polyangia</taxon>
        <taxon>Nannocystales</taxon>
        <taxon>Nannocystaceae</taxon>
        <taxon>Nannocystis</taxon>
    </lineage>
</organism>
<reference evidence="7 8" key="1">
    <citation type="submission" date="2022-11" db="EMBL/GenBank/DDBJ databases">
        <title>Minimal conservation of predation-associated metabolite biosynthetic gene clusters underscores biosynthetic potential of Myxococcota including descriptions for ten novel species: Archangium lansinium sp. nov., Myxococcus landrumus sp. nov., Nannocystis bai.</title>
        <authorList>
            <person name="Ahearne A."/>
            <person name="Stevens C."/>
            <person name="Dowd S."/>
        </authorList>
    </citation>
    <scope>NUCLEOTIDE SEQUENCE [LARGE SCALE GENOMIC DNA]</scope>
    <source>
        <strain evidence="7 8">BB15-2</strain>
    </source>
</reference>
<comment type="caution">
    <text evidence="7">The sequence shown here is derived from an EMBL/GenBank/DDBJ whole genome shotgun (WGS) entry which is preliminary data.</text>
</comment>
<evidence type="ECO:0000259" key="4">
    <source>
        <dbReference type="Pfam" id="PF25954"/>
    </source>
</evidence>
<dbReference type="InterPro" id="IPR058647">
    <property type="entry name" value="BSH_CzcB-like"/>
</dbReference>
<keyword evidence="3" id="KW-0175">Coiled coil</keyword>
<dbReference type="Pfam" id="PF25975">
    <property type="entry name" value="CzcB_C"/>
    <property type="match status" value="1"/>
</dbReference>
<gene>
    <name evidence="7" type="ORF">POL25_28305</name>
</gene>
<dbReference type="InterPro" id="IPR058649">
    <property type="entry name" value="CzcB_C"/>
</dbReference>
<evidence type="ECO:0000256" key="2">
    <source>
        <dbReference type="ARBA" id="ARBA00022448"/>
    </source>
</evidence>
<dbReference type="Gene3D" id="2.40.420.20">
    <property type="match status" value="1"/>
</dbReference>
<dbReference type="InterPro" id="IPR051909">
    <property type="entry name" value="MFP_Cation_Efflux"/>
</dbReference>
<dbReference type="Gene3D" id="1.10.287.470">
    <property type="entry name" value="Helix hairpin bin"/>
    <property type="match status" value="1"/>
</dbReference>
<dbReference type="EMBL" id="JAQNDL010000003">
    <property type="protein sequence ID" value="MDC0720840.1"/>
    <property type="molecule type" value="Genomic_DNA"/>
</dbReference>
<evidence type="ECO:0000256" key="1">
    <source>
        <dbReference type="ARBA" id="ARBA00009477"/>
    </source>
</evidence>
<dbReference type="NCBIfam" id="TIGR01730">
    <property type="entry name" value="RND_mfp"/>
    <property type="match status" value="1"/>
</dbReference>
<dbReference type="InterPro" id="IPR058792">
    <property type="entry name" value="Beta-barrel_RND_2"/>
</dbReference>
<evidence type="ECO:0000259" key="5">
    <source>
        <dbReference type="Pfam" id="PF25973"/>
    </source>
</evidence>
<dbReference type="InterPro" id="IPR006143">
    <property type="entry name" value="RND_pump_MFP"/>
</dbReference>
<keyword evidence="2" id="KW-0813">Transport</keyword>
<dbReference type="Pfam" id="PF25954">
    <property type="entry name" value="Beta-barrel_RND_2"/>
    <property type="match status" value="1"/>
</dbReference>
<feature type="domain" description="CzcB-like barrel-sandwich hybrid" evidence="5">
    <location>
        <begin position="74"/>
        <end position="216"/>
    </location>
</feature>
<dbReference type="PANTHER" id="PTHR30097">
    <property type="entry name" value="CATION EFFLUX SYSTEM PROTEIN CUSB"/>
    <property type="match status" value="1"/>
</dbReference>
<proteinExistence type="inferred from homology"/>
<evidence type="ECO:0000256" key="3">
    <source>
        <dbReference type="SAM" id="Coils"/>
    </source>
</evidence>
<feature type="domain" description="CusB-like beta-barrel" evidence="4">
    <location>
        <begin position="221"/>
        <end position="293"/>
    </location>
</feature>
<dbReference type="Gene3D" id="2.40.30.170">
    <property type="match status" value="1"/>
</dbReference>
<name>A0ABT5E543_9BACT</name>
<feature type="domain" description="CzcB-like C-terminal circularly permuted SH3-like" evidence="6">
    <location>
        <begin position="306"/>
        <end position="367"/>
    </location>
</feature>
<dbReference type="Proteomes" id="UP001221686">
    <property type="component" value="Unassembled WGS sequence"/>
</dbReference>
<dbReference type="SUPFAM" id="SSF111369">
    <property type="entry name" value="HlyD-like secretion proteins"/>
    <property type="match status" value="1"/>
</dbReference>
<comment type="similarity">
    <text evidence="1">Belongs to the membrane fusion protein (MFP) (TC 8.A.1) family.</text>
</comment>